<dbReference type="InterPro" id="IPR008920">
    <property type="entry name" value="TF_FadR/GntR_C"/>
</dbReference>
<feature type="domain" description="HTH gntR-type" evidence="4">
    <location>
        <begin position="14"/>
        <end position="82"/>
    </location>
</feature>
<keyword evidence="3" id="KW-0804">Transcription</keyword>
<dbReference type="Gene3D" id="1.20.120.530">
    <property type="entry name" value="GntR ligand-binding domain-like"/>
    <property type="match status" value="1"/>
</dbReference>
<keyword evidence="6" id="KW-1185">Reference proteome</keyword>
<dbReference type="EMBL" id="PGFB01000002">
    <property type="protein sequence ID" value="PJJ63234.1"/>
    <property type="molecule type" value="Genomic_DNA"/>
</dbReference>
<dbReference type="Pfam" id="PF00392">
    <property type="entry name" value="GntR"/>
    <property type="match status" value="1"/>
</dbReference>
<evidence type="ECO:0000313" key="6">
    <source>
        <dbReference type="Proteomes" id="UP000230161"/>
    </source>
</evidence>
<sequence>MAKERSLVKAAPADTASRRAMTLIRQGIAEGRFAPLSQLPREIDLAGELGVSRGALREAIRALELVGILESRHGSGTYVTGLTAADIIRSAATDNLHIDATSALELMEFRRVVEPGSIVLAAGSASPEQIREIRAIYEASEQTDDPAVYLELDNDLHRAIVRASGNSILTSVMESVAYGAAWDRMWSLVLRPTIPERTRREHESLVVAIETGDVQLALATAQAHLAAAQRQVRARFDDASEES</sequence>
<dbReference type="Pfam" id="PF07729">
    <property type="entry name" value="FCD"/>
    <property type="match status" value="1"/>
</dbReference>
<evidence type="ECO:0000256" key="2">
    <source>
        <dbReference type="ARBA" id="ARBA00023125"/>
    </source>
</evidence>
<dbReference type="PANTHER" id="PTHR43537:SF5">
    <property type="entry name" value="UXU OPERON TRANSCRIPTIONAL REGULATOR"/>
    <property type="match status" value="1"/>
</dbReference>
<dbReference type="InterPro" id="IPR011711">
    <property type="entry name" value="GntR_C"/>
</dbReference>
<protein>
    <submittedName>
        <fullName evidence="5">DNA-binding FadR family transcriptional regulator</fullName>
    </submittedName>
</protein>
<dbReference type="InterPro" id="IPR036390">
    <property type="entry name" value="WH_DNA-bd_sf"/>
</dbReference>
<gene>
    <name evidence="5" type="ORF">CLV54_0891</name>
</gene>
<evidence type="ECO:0000313" key="5">
    <source>
        <dbReference type="EMBL" id="PJJ63234.1"/>
    </source>
</evidence>
<proteinExistence type="predicted"/>
<dbReference type="InterPro" id="IPR000524">
    <property type="entry name" value="Tscrpt_reg_HTH_GntR"/>
</dbReference>
<comment type="caution">
    <text evidence="5">The sequence shown here is derived from an EMBL/GenBank/DDBJ whole genome shotgun (WGS) entry which is preliminary data.</text>
</comment>
<keyword evidence="1" id="KW-0805">Transcription regulation</keyword>
<dbReference type="CDD" id="cd07377">
    <property type="entry name" value="WHTH_GntR"/>
    <property type="match status" value="1"/>
</dbReference>
<dbReference type="InterPro" id="IPR036388">
    <property type="entry name" value="WH-like_DNA-bd_sf"/>
</dbReference>
<dbReference type="PRINTS" id="PR00035">
    <property type="entry name" value="HTHGNTR"/>
</dbReference>
<reference evidence="5 6" key="1">
    <citation type="submission" date="2017-11" db="EMBL/GenBank/DDBJ databases">
        <title>Genomic Encyclopedia of Archaeal and Bacterial Type Strains, Phase II (KMG-II): From Individual Species to Whole Genera.</title>
        <authorList>
            <person name="Goeker M."/>
        </authorList>
    </citation>
    <scope>NUCLEOTIDE SEQUENCE [LARGE SCALE GENOMIC DNA]</scope>
    <source>
        <strain evidence="5 6">DSM 25625</strain>
    </source>
</reference>
<dbReference type="SUPFAM" id="SSF46785">
    <property type="entry name" value="Winged helix' DNA-binding domain"/>
    <property type="match status" value="1"/>
</dbReference>
<name>A0A2M9BYS0_9MICO</name>
<dbReference type="GO" id="GO:0003677">
    <property type="term" value="F:DNA binding"/>
    <property type="evidence" value="ECO:0007669"/>
    <property type="project" value="UniProtKB-KW"/>
</dbReference>
<dbReference type="SMART" id="SM00345">
    <property type="entry name" value="HTH_GNTR"/>
    <property type="match status" value="1"/>
</dbReference>
<evidence type="ECO:0000259" key="4">
    <source>
        <dbReference type="PROSITE" id="PS50949"/>
    </source>
</evidence>
<dbReference type="GO" id="GO:0003700">
    <property type="term" value="F:DNA-binding transcription factor activity"/>
    <property type="evidence" value="ECO:0007669"/>
    <property type="project" value="InterPro"/>
</dbReference>
<evidence type="ECO:0000256" key="1">
    <source>
        <dbReference type="ARBA" id="ARBA00023015"/>
    </source>
</evidence>
<dbReference type="AlphaFoldDB" id="A0A2M9BYS0"/>
<dbReference type="Gene3D" id="1.10.10.10">
    <property type="entry name" value="Winged helix-like DNA-binding domain superfamily/Winged helix DNA-binding domain"/>
    <property type="match status" value="1"/>
</dbReference>
<keyword evidence="2 5" id="KW-0238">DNA-binding</keyword>
<organism evidence="5 6">
    <name type="scientific">Compostimonas suwonensis</name>
    <dbReference type="NCBI Taxonomy" id="1048394"/>
    <lineage>
        <taxon>Bacteria</taxon>
        <taxon>Bacillati</taxon>
        <taxon>Actinomycetota</taxon>
        <taxon>Actinomycetes</taxon>
        <taxon>Micrococcales</taxon>
        <taxon>Microbacteriaceae</taxon>
        <taxon>Compostimonas</taxon>
    </lineage>
</organism>
<dbReference type="SMART" id="SM00895">
    <property type="entry name" value="FCD"/>
    <property type="match status" value="1"/>
</dbReference>
<evidence type="ECO:0000256" key="3">
    <source>
        <dbReference type="ARBA" id="ARBA00023163"/>
    </source>
</evidence>
<accession>A0A2M9BYS0</accession>
<dbReference type="SUPFAM" id="SSF48008">
    <property type="entry name" value="GntR ligand-binding domain-like"/>
    <property type="match status" value="1"/>
</dbReference>
<dbReference type="PROSITE" id="PS50949">
    <property type="entry name" value="HTH_GNTR"/>
    <property type="match status" value="1"/>
</dbReference>
<dbReference type="Proteomes" id="UP000230161">
    <property type="component" value="Unassembled WGS sequence"/>
</dbReference>
<dbReference type="PANTHER" id="PTHR43537">
    <property type="entry name" value="TRANSCRIPTIONAL REGULATOR, GNTR FAMILY"/>
    <property type="match status" value="1"/>
</dbReference>